<feature type="compositionally biased region" description="Basic and acidic residues" evidence="1">
    <location>
        <begin position="87"/>
        <end position="111"/>
    </location>
</feature>
<proteinExistence type="predicted"/>
<sequence>MSLFFLDISPRRAARLCRQTASVRPALEILRTTPPRGDEKRGERESERERREVERRAASASGGQCVWMRLNSHHSNSTHALFYPSERASERGSREAPEERRCHSEKVLIAH</sequence>
<protein>
    <submittedName>
        <fullName evidence="2">Uncharacterized protein</fullName>
    </submittedName>
</protein>
<dbReference type="AlphaFoldDB" id="A0AAV1FT21"/>
<evidence type="ECO:0000256" key="1">
    <source>
        <dbReference type="SAM" id="MobiDB-lite"/>
    </source>
</evidence>
<reference evidence="2" key="1">
    <citation type="submission" date="2023-08" db="EMBL/GenBank/DDBJ databases">
        <authorList>
            <person name="Alioto T."/>
            <person name="Alioto T."/>
            <person name="Gomez Garrido J."/>
        </authorList>
    </citation>
    <scope>NUCLEOTIDE SEQUENCE</scope>
</reference>
<dbReference type="EMBL" id="OY660872">
    <property type="protein sequence ID" value="CAJ1063377.1"/>
    <property type="molecule type" value="Genomic_DNA"/>
</dbReference>
<accession>A0AAV1FT21</accession>
<organism evidence="2 3">
    <name type="scientific">Xyrichtys novacula</name>
    <name type="common">Pearly razorfish</name>
    <name type="synonym">Hemipteronotus novacula</name>
    <dbReference type="NCBI Taxonomy" id="13765"/>
    <lineage>
        <taxon>Eukaryota</taxon>
        <taxon>Metazoa</taxon>
        <taxon>Chordata</taxon>
        <taxon>Craniata</taxon>
        <taxon>Vertebrata</taxon>
        <taxon>Euteleostomi</taxon>
        <taxon>Actinopterygii</taxon>
        <taxon>Neopterygii</taxon>
        <taxon>Teleostei</taxon>
        <taxon>Neoteleostei</taxon>
        <taxon>Acanthomorphata</taxon>
        <taxon>Eupercaria</taxon>
        <taxon>Labriformes</taxon>
        <taxon>Labridae</taxon>
        <taxon>Xyrichtys</taxon>
    </lineage>
</organism>
<evidence type="ECO:0000313" key="3">
    <source>
        <dbReference type="Proteomes" id="UP001178508"/>
    </source>
</evidence>
<keyword evidence="3" id="KW-1185">Reference proteome</keyword>
<feature type="region of interest" description="Disordered" evidence="1">
    <location>
        <begin position="24"/>
        <end position="60"/>
    </location>
</feature>
<gene>
    <name evidence="2" type="ORF">XNOV1_A017715</name>
</gene>
<dbReference type="Proteomes" id="UP001178508">
    <property type="component" value="Chromosome 9"/>
</dbReference>
<feature type="region of interest" description="Disordered" evidence="1">
    <location>
        <begin position="78"/>
        <end position="111"/>
    </location>
</feature>
<feature type="compositionally biased region" description="Basic and acidic residues" evidence="1">
    <location>
        <begin position="36"/>
        <end position="57"/>
    </location>
</feature>
<name>A0AAV1FT21_XYRNO</name>
<evidence type="ECO:0000313" key="2">
    <source>
        <dbReference type="EMBL" id="CAJ1063377.1"/>
    </source>
</evidence>